<feature type="region of interest" description="Disordered" evidence="6">
    <location>
        <begin position="1"/>
        <end position="26"/>
    </location>
</feature>
<proteinExistence type="inferred from homology"/>
<accession>A0A0A1U4Q2</accession>
<gene>
    <name evidence="8" type="ORF">EIN_486890</name>
</gene>
<dbReference type="RefSeq" id="XP_004255998.1">
    <property type="nucleotide sequence ID" value="XM_004255950.1"/>
</dbReference>
<dbReference type="AlphaFoldDB" id="A0A0A1U4Q2"/>
<feature type="transmembrane region" description="Helical" evidence="7">
    <location>
        <begin position="34"/>
        <end position="58"/>
    </location>
</feature>
<name>A0A0A1U4Q2_ENTIV</name>
<evidence type="ECO:0000256" key="1">
    <source>
        <dbReference type="ARBA" id="ARBA00004141"/>
    </source>
</evidence>
<dbReference type="GO" id="GO:0016020">
    <property type="term" value="C:membrane"/>
    <property type="evidence" value="ECO:0007669"/>
    <property type="project" value="UniProtKB-SubCell"/>
</dbReference>
<dbReference type="GeneID" id="14888106"/>
<evidence type="ECO:0000313" key="9">
    <source>
        <dbReference type="Proteomes" id="UP000014680"/>
    </source>
</evidence>
<comment type="subcellular location">
    <subcellularLocation>
        <location evidence="1">Membrane</location>
        <topology evidence="1">Multi-pass membrane protein</topology>
    </subcellularLocation>
</comment>
<feature type="transmembrane region" description="Helical" evidence="7">
    <location>
        <begin position="309"/>
        <end position="330"/>
    </location>
</feature>
<organism evidence="8 9">
    <name type="scientific">Entamoeba invadens IP1</name>
    <dbReference type="NCBI Taxonomy" id="370355"/>
    <lineage>
        <taxon>Eukaryota</taxon>
        <taxon>Amoebozoa</taxon>
        <taxon>Evosea</taxon>
        <taxon>Archamoebae</taxon>
        <taxon>Mastigamoebida</taxon>
        <taxon>Entamoebidae</taxon>
        <taxon>Entamoeba</taxon>
    </lineage>
</organism>
<evidence type="ECO:0000256" key="3">
    <source>
        <dbReference type="ARBA" id="ARBA00022692"/>
    </source>
</evidence>
<keyword evidence="3 7" id="KW-0812">Transmembrane</keyword>
<feature type="transmembrane region" description="Helical" evidence="7">
    <location>
        <begin position="372"/>
        <end position="389"/>
    </location>
</feature>
<evidence type="ECO:0000256" key="6">
    <source>
        <dbReference type="SAM" id="MobiDB-lite"/>
    </source>
</evidence>
<evidence type="ECO:0000313" key="8">
    <source>
        <dbReference type="EMBL" id="ELP89227.1"/>
    </source>
</evidence>
<reference evidence="8 9" key="1">
    <citation type="submission" date="2012-10" db="EMBL/GenBank/DDBJ databases">
        <authorList>
            <person name="Zafar N."/>
            <person name="Inman J."/>
            <person name="Hall N."/>
            <person name="Lorenzi H."/>
            <person name="Caler E."/>
        </authorList>
    </citation>
    <scope>NUCLEOTIDE SEQUENCE [LARGE SCALE GENOMIC DNA]</scope>
    <source>
        <strain evidence="8 9">IP1</strain>
    </source>
</reference>
<dbReference type="Proteomes" id="UP000014680">
    <property type="component" value="Unassembled WGS sequence"/>
</dbReference>
<keyword evidence="5 7" id="KW-0472">Membrane</keyword>
<dbReference type="KEGG" id="eiv:EIN_486890"/>
<evidence type="ECO:0008006" key="10">
    <source>
        <dbReference type="Google" id="ProtNLM"/>
    </source>
</evidence>
<evidence type="ECO:0000256" key="7">
    <source>
        <dbReference type="SAM" id="Phobius"/>
    </source>
</evidence>
<evidence type="ECO:0000256" key="2">
    <source>
        <dbReference type="ARBA" id="ARBA00009310"/>
    </source>
</evidence>
<feature type="transmembrane region" description="Helical" evidence="7">
    <location>
        <begin position="342"/>
        <end position="366"/>
    </location>
</feature>
<dbReference type="Pfam" id="PF05602">
    <property type="entry name" value="CLPTM1"/>
    <property type="match status" value="1"/>
</dbReference>
<dbReference type="OMA" id="LAYKNDF"/>
<comment type="similarity">
    <text evidence="2">Belongs to the CLPTM1 family.</text>
</comment>
<protein>
    <recommendedName>
        <fullName evidence="10">Cleft lip and palate transmembrane protein</fullName>
    </recommendedName>
</protein>
<dbReference type="VEuPathDB" id="AmoebaDB:EIN_486890"/>
<sequence>MEENTSPHPVQQDDGNKGTNTQIREEKKEEESSVWYSFFLNHPVASLLFTIFLIYMGYSFYTMFFPPSAGYRSAYKPSDIFQLNATLIYGTTKVLVNSHNFSFAQVTSTPLSTNISLPMFFVEKLKMNETVFFEATIKPTSRHDNRTKVFKTPILRNFIPKPSTHNLMTNSTNNKNSLLNEKNTIQNTIQRSDNFTLGTIPYFEINFMKQVVDPHHIPPQYTEFRYSVVGKYVYPVIFHNQFWLIKDYYNPINETTENISIVLNIREIGYFAWIMTKSFETSFSMYDKVGMMAQAEMDEMKRMLLETNIFLLSVTMVVSLLHSVFDFLAYKNDFQFWRKKSTFRGISVKTVIISLIIQIVVFLYLLDNDTSYLILVSEVVGIAMTFYKLSRVFSFNFQGNGHFVEYKDKNYEKSQTKQYDDVAIKYLGIACIPLCIGYSIYSLYYNEFKSWYSFVLSSFVGVIYTFGFLQMTPQLFINYKLKSVADLPWRVFIYKFLNTIVDDLFAFIIKMPLLHRIACFRDDVVFVIYLYQRWIYPVDKNRMDSMKWEDDEGLVKENKEENNIENHEKND</sequence>
<feature type="transmembrane region" description="Helical" evidence="7">
    <location>
        <begin position="450"/>
        <end position="469"/>
    </location>
</feature>
<keyword evidence="4 7" id="KW-1133">Transmembrane helix</keyword>
<dbReference type="PANTHER" id="PTHR21347">
    <property type="entry name" value="CLEFT LIP AND PALATE ASSOCIATED TRANSMEMBRANE PROTEIN-RELATED"/>
    <property type="match status" value="1"/>
</dbReference>
<dbReference type="GO" id="GO:0012505">
    <property type="term" value="C:endomembrane system"/>
    <property type="evidence" value="ECO:0007669"/>
    <property type="project" value="TreeGrafter"/>
</dbReference>
<dbReference type="PANTHER" id="PTHR21347:SF0">
    <property type="entry name" value="LIPID SCRAMBLASE CLPTM1L"/>
    <property type="match status" value="1"/>
</dbReference>
<dbReference type="EMBL" id="KB206670">
    <property type="protein sequence ID" value="ELP89227.1"/>
    <property type="molecule type" value="Genomic_DNA"/>
</dbReference>
<dbReference type="InterPro" id="IPR008429">
    <property type="entry name" value="CLPTM1"/>
</dbReference>
<evidence type="ECO:0000256" key="4">
    <source>
        <dbReference type="ARBA" id="ARBA00022989"/>
    </source>
</evidence>
<dbReference type="OrthoDB" id="378564at2759"/>
<feature type="transmembrane region" description="Helical" evidence="7">
    <location>
        <begin position="423"/>
        <end position="444"/>
    </location>
</feature>
<keyword evidence="9" id="KW-1185">Reference proteome</keyword>
<evidence type="ECO:0000256" key="5">
    <source>
        <dbReference type="ARBA" id="ARBA00023136"/>
    </source>
</evidence>